<dbReference type="AlphaFoldDB" id="A0A3S4LHA8"/>
<proteinExistence type="predicted"/>
<evidence type="ECO:0000313" key="1">
    <source>
        <dbReference type="EMBL" id="VEB42305.1"/>
    </source>
</evidence>
<accession>A0A3S4LHA8</accession>
<dbReference type="InterPro" id="IPR029063">
    <property type="entry name" value="SAM-dependent_MTases_sf"/>
</dbReference>
<protein>
    <submittedName>
        <fullName evidence="1">tRNA 5-methylaminomethyl-2-thiouridine biosynthesis bifunctional protein MnmC</fullName>
    </submittedName>
</protein>
<dbReference type="EMBL" id="LR134182">
    <property type="protein sequence ID" value="VEB42305.1"/>
    <property type="molecule type" value="Genomic_DNA"/>
</dbReference>
<name>A0A3S4LHA8_CHRVL</name>
<dbReference type="Gene3D" id="3.40.50.150">
    <property type="entry name" value="Vaccinia Virus protein VP39"/>
    <property type="match status" value="1"/>
</dbReference>
<reference evidence="1 2" key="1">
    <citation type="submission" date="2018-12" db="EMBL/GenBank/DDBJ databases">
        <authorList>
            <consortium name="Pathogen Informatics"/>
        </authorList>
    </citation>
    <scope>NUCLEOTIDE SEQUENCE [LARGE SCALE GENOMIC DNA]</scope>
    <source>
        <strain evidence="1 2">NCTC9695</strain>
    </source>
</reference>
<gene>
    <name evidence="1" type="primary">mnmC_3</name>
    <name evidence="1" type="ORF">NCTC9695_02753</name>
</gene>
<organism evidence="1 2">
    <name type="scientific">Chromobacterium violaceum</name>
    <dbReference type="NCBI Taxonomy" id="536"/>
    <lineage>
        <taxon>Bacteria</taxon>
        <taxon>Pseudomonadati</taxon>
        <taxon>Pseudomonadota</taxon>
        <taxon>Betaproteobacteria</taxon>
        <taxon>Neisseriales</taxon>
        <taxon>Chromobacteriaceae</taxon>
        <taxon>Chromobacterium</taxon>
    </lineage>
</organism>
<dbReference type="Proteomes" id="UP000275777">
    <property type="component" value="Chromosome"/>
</dbReference>
<sequence length="110" mass="12508">MSAVFGDVYFSRASGLEETRHVFLRHNQLEKRFAALPPSGSFAIAETGFGTGLNFLCAWQCFEARAPAGARLHFVSAEKFPLTRPTWPRRWRCGRSWSHGLPSCWRNTTF</sequence>
<evidence type="ECO:0000313" key="2">
    <source>
        <dbReference type="Proteomes" id="UP000275777"/>
    </source>
</evidence>